<keyword evidence="13" id="KW-0998">Cell outer membrane</keyword>
<evidence type="ECO:0000256" key="1">
    <source>
        <dbReference type="ARBA" id="ARBA00004571"/>
    </source>
</evidence>
<evidence type="ECO:0000259" key="15">
    <source>
        <dbReference type="Pfam" id="PF02563"/>
    </source>
</evidence>
<accession>A0A1H8I6Z6</accession>
<feature type="domain" description="Polysaccharide export protein N-terminal" evidence="15">
    <location>
        <begin position="86"/>
        <end position="178"/>
    </location>
</feature>
<evidence type="ECO:0000256" key="5">
    <source>
        <dbReference type="ARBA" id="ARBA00022597"/>
    </source>
</evidence>
<evidence type="ECO:0000256" key="11">
    <source>
        <dbReference type="ARBA" id="ARBA00023136"/>
    </source>
</evidence>
<keyword evidence="10" id="KW-0626">Porin</keyword>
<dbReference type="InterPro" id="IPR049712">
    <property type="entry name" value="Poly_export"/>
</dbReference>
<keyword evidence="14" id="KW-0449">Lipoprotein</keyword>
<dbReference type="GO" id="GO:0015159">
    <property type="term" value="F:polysaccharide transmembrane transporter activity"/>
    <property type="evidence" value="ECO:0007669"/>
    <property type="project" value="InterPro"/>
</dbReference>
<dbReference type="InterPro" id="IPR054765">
    <property type="entry name" value="SLBB_dom"/>
</dbReference>
<dbReference type="GO" id="GO:0015288">
    <property type="term" value="F:porin activity"/>
    <property type="evidence" value="ECO:0007669"/>
    <property type="project" value="UniProtKB-KW"/>
</dbReference>
<evidence type="ECO:0000256" key="9">
    <source>
        <dbReference type="ARBA" id="ARBA00023065"/>
    </source>
</evidence>
<dbReference type="GO" id="GO:0009279">
    <property type="term" value="C:cell outer membrane"/>
    <property type="evidence" value="ECO:0007669"/>
    <property type="project" value="UniProtKB-SubCell"/>
</dbReference>
<evidence type="ECO:0000256" key="14">
    <source>
        <dbReference type="ARBA" id="ARBA00023288"/>
    </source>
</evidence>
<dbReference type="PANTHER" id="PTHR33619:SF3">
    <property type="entry name" value="POLYSACCHARIDE EXPORT PROTEIN GFCE-RELATED"/>
    <property type="match status" value="1"/>
</dbReference>
<dbReference type="PANTHER" id="PTHR33619">
    <property type="entry name" value="POLYSACCHARIDE EXPORT PROTEIN GFCE-RELATED"/>
    <property type="match status" value="1"/>
</dbReference>
<keyword evidence="7" id="KW-0732">Signal</keyword>
<dbReference type="Pfam" id="PF22461">
    <property type="entry name" value="SLBB_2"/>
    <property type="match status" value="2"/>
</dbReference>
<dbReference type="EMBL" id="FOCF01000009">
    <property type="protein sequence ID" value="SEN63885.1"/>
    <property type="molecule type" value="Genomic_DNA"/>
</dbReference>
<evidence type="ECO:0000256" key="8">
    <source>
        <dbReference type="ARBA" id="ARBA00023047"/>
    </source>
</evidence>
<keyword evidence="18" id="KW-1185">Reference proteome</keyword>
<evidence type="ECO:0000256" key="4">
    <source>
        <dbReference type="ARBA" id="ARBA00022452"/>
    </source>
</evidence>
<evidence type="ECO:0000256" key="12">
    <source>
        <dbReference type="ARBA" id="ARBA00023139"/>
    </source>
</evidence>
<evidence type="ECO:0000259" key="16">
    <source>
        <dbReference type="Pfam" id="PF22461"/>
    </source>
</evidence>
<evidence type="ECO:0000256" key="6">
    <source>
        <dbReference type="ARBA" id="ARBA00022692"/>
    </source>
</evidence>
<name>A0A1H8I6Z6_9SPHN</name>
<keyword evidence="9" id="KW-0406">Ion transport</keyword>
<dbReference type="GO" id="GO:0046930">
    <property type="term" value="C:pore complex"/>
    <property type="evidence" value="ECO:0007669"/>
    <property type="project" value="UniProtKB-KW"/>
</dbReference>
<evidence type="ECO:0000256" key="13">
    <source>
        <dbReference type="ARBA" id="ARBA00023237"/>
    </source>
</evidence>
<evidence type="ECO:0000256" key="10">
    <source>
        <dbReference type="ARBA" id="ARBA00023114"/>
    </source>
</evidence>
<organism evidence="17 18">
    <name type="scientific">Sphingomonas gellani</name>
    <dbReference type="NCBI Taxonomy" id="1166340"/>
    <lineage>
        <taxon>Bacteria</taxon>
        <taxon>Pseudomonadati</taxon>
        <taxon>Pseudomonadota</taxon>
        <taxon>Alphaproteobacteria</taxon>
        <taxon>Sphingomonadales</taxon>
        <taxon>Sphingomonadaceae</taxon>
        <taxon>Sphingomonas</taxon>
    </lineage>
</organism>
<gene>
    <name evidence="17" type="ORF">SAMN05192583_3220</name>
</gene>
<evidence type="ECO:0000256" key="2">
    <source>
        <dbReference type="ARBA" id="ARBA00009450"/>
    </source>
</evidence>
<evidence type="ECO:0000256" key="3">
    <source>
        <dbReference type="ARBA" id="ARBA00022448"/>
    </source>
</evidence>
<dbReference type="InterPro" id="IPR003715">
    <property type="entry name" value="Poly_export_N"/>
</dbReference>
<protein>
    <submittedName>
        <fullName evidence="17">Polysaccharide export outer membrane protein</fullName>
    </submittedName>
</protein>
<keyword evidence="6" id="KW-0812">Transmembrane</keyword>
<keyword evidence="4" id="KW-1134">Transmembrane beta strand</keyword>
<reference evidence="18" key="1">
    <citation type="submission" date="2016-10" db="EMBL/GenBank/DDBJ databases">
        <authorList>
            <person name="Varghese N."/>
            <person name="Submissions S."/>
        </authorList>
    </citation>
    <scope>NUCLEOTIDE SEQUENCE [LARGE SCALE GENOMIC DNA]</scope>
    <source>
        <strain evidence="18">S6-262</strain>
    </source>
</reference>
<comment type="similarity">
    <text evidence="2">Belongs to the BexD/CtrA/VexA family.</text>
</comment>
<keyword evidence="11" id="KW-0472">Membrane</keyword>
<dbReference type="STRING" id="1166340.SAMN05192583_3220"/>
<feature type="domain" description="SLBB" evidence="16">
    <location>
        <begin position="265"/>
        <end position="368"/>
    </location>
</feature>
<feature type="domain" description="SLBB" evidence="16">
    <location>
        <begin position="185"/>
        <end position="251"/>
    </location>
</feature>
<proteinExistence type="inferred from homology"/>
<keyword evidence="12" id="KW-0564">Palmitate</keyword>
<dbReference type="AlphaFoldDB" id="A0A1H8I6Z6"/>
<dbReference type="RefSeq" id="WP_244501634.1">
    <property type="nucleotide sequence ID" value="NZ_FOCF01000009.1"/>
</dbReference>
<sequence length="399" mass="42234">MFFGQHQRRARFGTALSGMVLLAGCASLPASGPTAKEVLRGTEADHNAIGMTVVDIDNAVVARVAATDAGVQAGVPGLVTLTRSGRNDTVGPGDQLDIAVFEVGASLFGAPRGSADGYDPSAQAQRFPTVVVDRDGAIRLPYAGTIHVAGRTPGEIEQLIERGYRGKSQSPQVVVAVKNNLSGTVYVTGDVRRPGRVELSLQSERLLDAIGIAGGSVAQTQDMVVRVTRDGQQVQQRLDRVRAASPDDLVLIPGDRVELLRQPQTYVVLGAANKPSQVSFDQSNLTLAEAVARAGGPNDAAANPRSVFLFRYDPAPEAQVVPGTGAPPALSKSPLAQRPVIYRLNLLEPSSYFLAQRFAMRDKDVLYVSNAGINRTAKFVSIINQLFSPFVAARAVTGN</sequence>
<keyword evidence="3" id="KW-0813">Transport</keyword>
<evidence type="ECO:0000256" key="7">
    <source>
        <dbReference type="ARBA" id="ARBA00022729"/>
    </source>
</evidence>
<evidence type="ECO:0000313" key="17">
    <source>
        <dbReference type="EMBL" id="SEN63885.1"/>
    </source>
</evidence>
<evidence type="ECO:0000313" key="18">
    <source>
        <dbReference type="Proteomes" id="UP000199206"/>
    </source>
</evidence>
<dbReference type="Gene3D" id="3.10.560.10">
    <property type="entry name" value="Outer membrane lipoprotein wza domain like"/>
    <property type="match status" value="2"/>
</dbReference>
<dbReference type="GO" id="GO:0006811">
    <property type="term" value="P:monoatomic ion transport"/>
    <property type="evidence" value="ECO:0007669"/>
    <property type="project" value="UniProtKB-KW"/>
</dbReference>
<dbReference type="Pfam" id="PF02563">
    <property type="entry name" value="Poly_export"/>
    <property type="match status" value="1"/>
</dbReference>
<dbReference type="Proteomes" id="UP000199206">
    <property type="component" value="Unassembled WGS sequence"/>
</dbReference>
<comment type="subcellular location">
    <subcellularLocation>
        <location evidence="1">Cell outer membrane</location>
        <topology evidence="1">Multi-pass membrane protein</topology>
    </subcellularLocation>
</comment>
<keyword evidence="8" id="KW-0625">Polysaccharide transport</keyword>
<keyword evidence="5" id="KW-0762">Sugar transport</keyword>
<dbReference type="Gene3D" id="3.30.1950.10">
    <property type="entry name" value="wza like domain"/>
    <property type="match status" value="1"/>
</dbReference>